<proteinExistence type="predicted"/>
<dbReference type="AlphaFoldDB" id="A0AAJ0C8C7"/>
<feature type="region of interest" description="Disordered" evidence="1">
    <location>
        <begin position="509"/>
        <end position="568"/>
    </location>
</feature>
<feature type="compositionally biased region" description="Basic and acidic residues" evidence="1">
    <location>
        <begin position="408"/>
        <end position="417"/>
    </location>
</feature>
<evidence type="ECO:0000313" key="2">
    <source>
        <dbReference type="EMBL" id="KAK1770853.1"/>
    </source>
</evidence>
<feature type="compositionally biased region" description="Polar residues" evidence="1">
    <location>
        <begin position="677"/>
        <end position="691"/>
    </location>
</feature>
<gene>
    <name evidence="2" type="ORF">QBC33DRAFT_597351</name>
</gene>
<protein>
    <submittedName>
        <fullName evidence="2">Uncharacterized protein</fullName>
    </submittedName>
</protein>
<accession>A0AAJ0C8C7</accession>
<feature type="region of interest" description="Disordered" evidence="1">
    <location>
        <begin position="738"/>
        <end position="860"/>
    </location>
</feature>
<dbReference type="Proteomes" id="UP001244011">
    <property type="component" value="Unassembled WGS sequence"/>
</dbReference>
<evidence type="ECO:0000256" key="1">
    <source>
        <dbReference type="SAM" id="MobiDB-lite"/>
    </source>
</evidence>
<dbReference type="EMBL" id="MU838999">
    <property type="protein sequence ID" value="KAK1770853.1"/>
    <property type="molecule type" value="Genomic_DNA"/>
</dbReference>
<feature type="region of interest" description="Disordered" evidence="1">
    <location>
        <begin position="660"/>
        <end position="694"/>
    </location>
</feature>
<feature type="region of interest" description="Disordered" evidence="1">
    <location>
        <begin position="408"/>
        <end position="456"/>
    </location>
</feature>
<feature type="compositionally biased region" description="Polar residues" evidence="1">
    <location>
        <begin position="133"/>
        <end position="145"/>
    </location>
</feature>
<feature type="region of interest" description="Disordered" evidence="1">
    <location>
        <begin position="1"/>
        <end position="167"/>
    </location>
</feature>
<feature type="compositionally biased region" description="Basic and acidic residues" evidence="1">
    <location>
        <begin position="828"/>
        <end position="842"/>
    </location>
</feature>
<feature type="compositionally biased region" description="Pro residues" evidence="1">
    <location>
        <begin position="272"/>
        <end position="283"/>
    </location>
</feature>
<dbReference type="RefSeq" id="XP_060287066.1">
    <property type="nucleotide sequence ID" value="XM_060431924.1"/>
</dbReference>
<evidence type="ECO:0000313" key="3">
    <source>
        <dbReference type="Proteomes" id="UP001244011"/>
    </source>
</evidence>
<feature type="compositionally biased region" description="Polar residues" evidence="1">
    <location>
        <begin position="53"/>
        <end position="66"/>
    </location>
</feature>
<dbReference type="GeneID" id="85315111"/>
<name>A0AAJ0C8C7_9PEZI</name>
<feature type="region of interest" description="Disordered" evidence="1">
    <location>
        <begin position="201"/>
        <end position="298"/>
    </location>
</feature>
<sequence length="860" mass="93415">MNVKSLLTLPSESVDSTGQAGGKTGGQTTHSSTPEATRPSMVVDTGSRPPSPSRRTGGSGTPNQNRIPWDGGGYSLPFPRVNTSIHTTAAPEPGLYSESRMVDLPPGSPKSPKHKLSDSRSSSSSSRPDICSTPHSRISSTSTLNEFHATAKPAPEQQPVDDRMATDHEVRRPIADEVVGHTQLGATTTQTSSSIYATIHPFALGGPSRGPGSPSDALLIMRGGISNPPSPMEPPPDANLLSAPSPSSPGGTHKRSISAPGASTGFGGQGEGPPPPLPPPQQPEPSSSPDQGVYGWSTETKPDLEADLRCMFTDNCPNDQGQLRKAISHLFGRNKSCTRSIPPQVWVHFCRKHYQRSRYRNGCGYSKMQCELVGVQLDRVEYWSDNNRRNNQPGVVRGWELAIRKREKERIDKDPSGSKKRPRSDDSEEMGEEPGPTNGCVGNPEVGNNPPVATDPAVVRGTAVPEWLLDNCRKGYTTKQIKDIVKRIGEALKSGALTQVPDIELLADITGPETNTPKPCAKRRATHERSQSVGSSTRAEGHSTKRRVSHPTIVESPRSNVPPPQTRDRWPDAVYHQQQPYIPVRPSIPDLPYLGSQNQGPNMQLPMNELPYRPAPYMRGNEPSPAQVLHHPPHGTMRDGPLPAPAPRRTGFQSVAHLLEPRSGQPDPTVVTRDSAPYSNPLSRPSHNRSYSDAFPRYGNPPEAWHSPAVPYTPVPGLYNPPPAHEYTDRYENGYTSAERQPSNYQEVPPPQSHHFQPSHPLLPRVLLRCGRSPTAGPGHSRHQSTPVVPFDPRPPTPMDESGPGPGPGPGPSHTRRQSHAFGAVARVIEEDQHLGEGHMPYHEGGASFFAHRPPWAPRR</sequence>
<reference evidence="2" key="1">
    <citation type="submission" date="2023-06" db="EMBL/GenBank/DDBJ databases">
        <title>Genome-scale phylogeny and comparative genomics of the fungal order Sordariales.</title>
        <authorList>
            <consortium name="Lawrence Berkeley National Laboratory"/>
            <person name="Hensen N."/>
            <person name="Bonometti L."/>
            <person name="Westerberg I."/>
            <person name="Brannstrom I.O."/>
            <person name="Guillou S."/>
            <person name="Cros-Aarteil S."/>
            <person name="Calhoun S."/>
            <person name="Haridas S."/>
            <person name="Kuo A."/>
            <person name="Mondo S."/>
            <person name="Pangilinan J."/>
            <person name="Riley R."/>
            <person name="Labutti K."/>
            <person name="Andreopoulos B."/>
            <person name="Lipzen A."/>
            <person name="Chen C."/>
            <person name="Yanf M."/>
            <person name="Daum C."/>
            <person name="Ng V."/>
            <person name="Clum A."/>
            <person name="Steindorff A."/>
            <person name="Ohm R."/>
            <person name="Martin F."/>
            <person name="Silar P."/>
            <person name="Natvig D."/>
            <person name="Lalanne C."/>
            <person name="Gautier V."/>
            <person name="Ament-Velasquez S.L."/>
            <person name="Kruys A."/>
            <person name="Hutchinson M.I."/>
            <person name="Powell A.J."/>
            <person name="Barry K."/>
            <person name="Miller A.N."/>
            <person name="Grigoriev I.V."/>
            <person name="Debuchy R."/>
            <person name="Gladieux P."/>
            <person name="Thoren M.H."/>
            <person name="Johannesson H."/>
        </authorList>
    </citation>
    <scope>NUCLEOTIDE SEQUENCE</scope>
    <source>
        <strain evidence="2">8032-3</strain>
    </source>
</reference>
<keyword evidence="3" id="KW-1185">Reference proteome</keyword>
<organism evidence="2 3">
    <name type="scientific">Phialemonium atrogriseum</name>
    <dbReference type="NCBI Taxonomy" id="1093897"/>
    <lineage>
        <taxon>Eukaryota</taxon>
        <taxon>Fungi</taxon>
        <taxon>Dikarya</taxon>
        <taxon>Ascomycota</taxon>
        <taxon>Pezizomycotina</taxon>
        <taxon>Sordariomycetes</taxon>
        <taxon>Sordariomycetidae</taxon>
        <taxon>Cephalothecales</taxon>
        <taxon>Cephalothecaceae</taxon>
        <taxon>Phialemonium</taxon>
    </lineage>
</organism>
<feature type="compositionally biased region" description="Low complexity" evidence="1">
    <location>
        <begin position="238"/>
        <end position="249"/>
    </location>
</feature>
<feature type="compositionally biased region" description="Pro residues" evidence="1">
    <location>
        <begin position="228"/>
        <end position="237"/>
    </location>
</feature>
<comment type="caution">
    <text evidence="2">The sequence shown here is derived from an EMBL/GenBank/DDBJ whole genome shotgun (WGS) entry which is preliminary data.</text>
</comment>